<name>A0ABR9SJT5_9BURK</name>
<protein>
    <recommendedName>
        <fullName evidence="3">Porin</fullName>
    </recommendedName>
</protein>
<dbReference type="NCBIfam" id="TIGR02001">
    <property type="entry name" value="gcw_chp"/>
    <property type="match status" value="1"/>
</dbReference>
<accession>A0ABR9SJT5</accession>
<evidence type="ECO:0000313" key="1">
    <source>
        <dbReference type="EMBL" id="MBE7942307.1"/>
    </source>
</evidence>
<evidence type="ECO:0008006" key="3">
    <source>
        <dbReference type="Google" id="ProtNLM"/>
    </source>
</evidence>
<dbReference type="EMBL" id="JADDOJ010000091">
    <property type="protein sequence ID" value="MBE7942307.1"/>
    <property type="molecule type" value="Genomic_DNA"/>
</dbReference>
<comment type="caution">
    <text evidence="1">The sequence shown here is derived from an EMBL/GenBank/DDBJ whole genome shotgun (WGS) entry which is preliminary data.</text>
</comment>
<reference evidence="1 2" key="1">
    <citation type="submission" date="2020-10" db="EMBL/GenBank/DDBJ databases">
        <title>Draft genome of Ramlibacter aquaticus LMG 30558.</title>
        <authorList>
            <person name="Props R."/>
        </authorList>
    </citation>
    <scope>NUCLEOTIDE SEQUENCE [LARGE SCALE GENOMIC DNA]</scope>
    <source>
        <strain evidence="1 2">LMG 30558</strain>
    </source>
</reference>
<dbReference type="RefSeq" id="WP_193781862.1">
    <property type="nucleotide sequence ID" value="NZ_JADDOJ010000091.1"/>
</dbReference>
<organism evidence="1 2">
    <name type="scientific">Ramlibacter aquaticus</name>
    <dbReference type="NCBI Taxonomy" id="2780094"/>
    <lineage>
        <taxon>Bacteria</taxon>
        <taxon>Pseudomonadati</taxon>
        <taxon>Pseudomonadota</taxon>
        <taxon>Betaproteobacteria</taxon>
        <taxon>Burkholderiales</taxon>
        <taxon>Comamonadaceae</taxon>
        <taxon>Ramlibacter</taxon>
    </lineage>
</organism>
<sequence>YTLAYNVGVVSDYRFRGIAQTSKKPAIQGGIDLTLKSGLYLGTFLSNVRWIKDFNGATKGSLEMDLYGGYKTEIVKDLTLDVGLITYRYPGNNSGDAGTPGAGLFSKADTNEWYAAGTYGMFTLKYSHAMGNFLGNLNSSGSDYVDLSAAVDLGNGYSLTPHIGHQRVKNIDVASYTDYSLTLAKDFGNGFSGTLAAIGSDAKKSFYTDYNGKFIGNNTVVIGAKYTF</sequence>
<dbReference type="Proteomes" id="UP000715965">
    <property type="component" value="Unassembled WGS sequence"/>
</dbReference>
<proteinExistence type="predicted"/>
<keyword evidence="2" id="KW-1185">Reference proteome</keyword>
<evidence type="ECO:0000313" key="2">
    <source>
        <dbReference type="Proteomes" id="UP000715965"/>
    </source>
</evidence>
<feature type="non-terminal residue" evidence="1">
    <location>
        <position position="1"/>
    </location>
</feature>
<dbReference type="InterPro" id="IPR010239">
    <property type="entry name" value="CHP02001"/>
</dbReference>
<dbReference type="Pfam" id="PF09694">
    <property type="entry name" value="Gcw_chp"/>
    <property type="match status" value="1"/>
</dbReference>
<gene>
    <name evidence="1" type="ORF">IM725_17190</name>
</gene>